<keyword evidence="4 10" id="KW-0378">Hydrolase</keyword>
<evidence type="ECO:0000259" key="9">
    <source>
        <dbReference type="Pfam" id="PF02882"/>
    </source>
</evidence>
<dbReference type="SUPFAM" id="SSF51735">
    <property type="entry name" value="NAD(P)-binding Rossmann-fold domains"/>
    <property type="match status" value="1"/>
</dbReference>
<evidence type="ECO:0000256" key="7">
    <source>
        <dbReference type="ARBA" id="ARBA00036357"/>
    </source>
</evidence>
<sequence length="328" mass="35173">MIKSNLLKGLLCDLKTSCVKNICTSQHARKAVVLDGKKLAKQLQAECAREVASMTSDGKTAPHLVLVQVGQDPASTIYLRNKTRAANEVGVNSTTHRLAENVTLTELLHLLQSLNDDPAVNGVLVQLPLPPQLEEKVVCNAVHPSKDVDGFHATNIGRFCMDVPCLAPCTALAVGELLRRYDIATFGLNAVVCGRSKNVGLPIALLLHGDGQRQHGLDCTTTICHRYTPPAVLRQHLSNADIVVTAAGVPNLIRGEHLKPGCCVVDVAVNRIKNKDTGRVKLVGDCHFESCVEVAGHISPVPGGVGPLTVAMLMRNTILATKQQRQLT</sequence>
<evidence type="ECO:0000256" key="2">
    <source>
        <dbReference type="ARBA" id="ARBA00012776"/>
    </source>
</evidence>
<dbReference type="InterPro" id="IPR020867">
    <property type="entry name" value="THF_DH/CycHdrlase_CS"/>
</dbReference>
<dbReference type="AlphaFoldDB" id="A0A2P2IFS6"/>
<dbReference type="GO" id="GO:0004477">
    <property type="term" value="F:methenyltetrahydrofolate cyclohydrolase activity"/>
    <property type="evidence" value="ECO:0007669"/>
    <property type="project" value="UniProtKB-EC"/>
</dbReference>
<dbReference type="InterPro" id="IPR020631">
    <property type="entry name" value="THF_DH/CycHdrlase_NAD-bd_dom"/>
</dbReference>
<evidence type="ECO:0000256" key="6">
    <source>
        <dbReference type="ARBA" id="ARBA00023268"/>
    </source>
</evidence>
<dbReference type="InterPro" id="IPR000672">
    <property type="entry name" value="THF_DH/CycHdrlase"/>
</dbReference>
<dbReference type="Gene3D" id="3.40.50.10860">
    <property type="entry name" value="Leucine Dehydrogenase, chain A, domain 1"/>
    <property type="match status" value="1"/>
</dbReference>
<proteinExistence type="evidence at transcript level"/>
<reference evidence="10" key="1">
    <citation type="journal article" date="2018" name="Biosci. Biotechnol. Biochem.">
        <title>Polysaccharide hydrolase of the hadal zone amphipods Hirondellea gigas.</title>
        <authorList>
            <person name="Kobayashi H."/>
            <person name="Nagahama T."/>
            <person name="Arai W."/>
            <person name="Sasagawa Y."/>
            <person name="Umeda M."/>
            <person name="Hayashi T."/>
            <person name="Nikaido I."/>
            <person name="Watanabe H."/>
            <person name="Oguri K."/>
            <person name="Kitazato H."/>
            <person name="Fujioka K."/>
            <person name="Kido Y."/>
            <person name="Takami H."/>
        </authorList>
    </citation>
    <scope>NUCLEOTIDE SEQUENCE</scope>
    <source>
        <tissue evidence="10">Whole body</tissue>
    </source>
</reference>
<dbReference type="InterPro" id="IPR036291">
    <property type="entry name" value="NAD(P)-bd_dom_sf"/>
</dbReference>
<feature type="domain" description="Tetrahydrofolate dehydrogenase/cyclohydrolase catalytic" evidence="8">
    <location>
        <begin position="34"/>
        <end position="149"/>
    </location>
</feature>
<dbReference type="PRINTS" id="PR00085">
    <property type="entry name" value="THFDHDRGNASE"/>
</dbReference>
<keyword evidence="3" id="KW-0554">One-carbon metabolism</keyword>
<comment type="subunit">
    <text evidence="1">Homodimer.</text>
</comment>
<organism evidence="10">
    <name type="scientific">Hirondellea gigas</name>
    <dbReference type="NCBI Taxonomy" id="1518452"/>
    <lineage>
        <taxon>Eukaryota</taxon>
        <taxon>Metazoa</taxon>
        <taxon>Ecdysozoa</taxon>
        <taxon>Arthropoda</taxon>
        <taxon>Crustacea</taxon>
        <taxon>Multicrustacea</taxon>
        <taxon>Malacostraca</taxon>
        <taxon>Eumalacostraca</taxon>
        <taxon>Peracarida</taxon>
        <taxon>Amphipoda</taxon>
        <taxon>Amphilochidea</taxon>
        <taxon>Lysianassida</taxon>
        <taxon>Lysianassidira</taxon>
        <taxon>Lysianassoidea</taxon>
        <taxon>Lysianassidae</taxon>
        <taxon>Hirondellea</taxon>
    </lineage>
</organism>
<dbReference type="SUPFAM" id="SSF53223">
    <property type="entry name" value="Aminoacid dehydrogenase-like, N-terminal domain"/>
    <property type="match status" value="1"/>
</dbReference>
<dbReference type="EMBL" id="IACF01007265">
    <property type="protein sequence ID" value="LAB72848.1"/>
    <property type="molecule type" value="mRNA"/>
</dbReference>
<accession>A0A2P2IFS6</accession>
<evidence type="ECO:0000256" key="5">
    <source>
        <dbReference type="ARBA" id="ARBA00023002"/>
    </source>
</evidence>
<dbReference type="HAMAP" id="MF_01576">
    <property type="entry name" value="THF_DHG_CYH"/>
    <property type="match status" value="1"/>
</dbReference>
<evidence type="ECO:0000256" key="3">
    <source>
        <dbReference type="ARBA" id="ARBA00022563"/>
    </source>
</evidence>
<keyword evidence="6" id="KW-0511">Multifunctional enzyme</keyword>
<dbReference type="GO" id="GO:0004487">
    <property type="term" value="F:methylenetetrahydrofolate dehydrogenase (NAD+) activity"/>
    <property type="evidence" value="ECO:0007669"/>
    <property type="project" value="TreeGrafter"/>
</dbReference>
<dbReference type="GO" id="GO:0005739">
    <property type="term" value="C:mitochondrion"/>
    <property type="evidence" value="ECO:0007669"/>
    <property type="project" value="TreeGrafter"/>
</dbReference>
<dbReference type="Pfam" id="PF00763">
    <property type="entry name" value="THF_DHG_CYH"/>
    <property type="match status" value="1"/>
</dbReference>
<comment type="catalytic activity">
    <reaction evidence="7">
        <text>(6R)-5,10-methenyltetrahydrofolate + H2O = (6R)-10-formyltetrahydrofolate + H(+)</text>
        <dbReference type="Rhea" id="RHEA:23700"/>
        <dbReference type="ChEBI" id="CHEBI:15377"/>
        <dbReference type="ChEBI" id="CHEBI:15378"/>
        <dbReference type="ChEBI" id="CHEBI:57455"/>
        <dbReference type="ChEBI" id="CHEBI:195366"/>
        <dbReference type="EC" id="3.5.4.9"/>
    </reaction>
</comment>
<dbReference type="FunFam" id="3.40.50.10860:FF:000005">
    <property type="entry name" value="C-1-tetrahydrofolate synthase, cytoplasmic, putative"/>
    <property type="match status" value="1"/>
</dbReference>
<dbReference type="CDD" id="cd01080">
    <property type="entry name" value="NAD_bind_m-THF_DH_Cyclohyd"/>
    <property type="match status" value="1"/>
</dbReference>
<evidence type="ECO:0000259" key="8">
    <source>
        <dbReference type="Pfam" id="PF00763"/>
    </source>
</evidence>
<evidence type="ECO:0000313" key="10">
    <source>
        <dbReference type="EMBL" id="LAB72848.1"/>
    </source>
</evidence>
<dbReference type="GO" id="GO:0035999">
    <property type="term" value="P:tetrahydrofolate interconversion"/>
    <property type="evidence" value="ECO:0007669"/>
    <property type="project" value="TreeGrafter"/>
</dbReference>
<dbReference type="Gene3D" id="3.40.50.720">
    <property type="entry name" value="NAD(P)-binding Rossmann-like Domain"/>
    <property type="match status" value="1"/>
</dbReference>
<dbReference type="Pfam" id="PF02882">
    <property type="entry name" value="THF_DHG_CYH_C"/>
    <property type="match status" value="1"/>
</dbReference>
<dbReference type="EC" id="3.5.4.9" evidence="2"/>
<dbReference type="PANTHER" id="PTHR48099">
    <property type="entry name" value="C-1-TETRAHYDROFOLATE SYNTHASE, CYTOPLASMIC-RELATED"/>
    <property type="match status" value="1"/>
</dbReference>
<protein>
    <recommendedName>
        <fullName evidence="2">methenyltetrahydrofolate cyclohydrolase</fullName>
        <ecNumber evidence="2">3.5.4.9</ecNumber>
    </recommendedName>
</protein>
<dbReference type="PROSITE" id="PS00766">
    <property type="entry name" value="THF_DHG_CYH_1"/>
    <property type="match status" value="1"/>
</dbReference>
<dbReference type="InterPro" id="IPR046346">
    <property type="entry name" value="Aminoacid_DH-like_N_sf"/>
</dbReference>
<evidence type="ECO:0000256" key="1">
    <source>
        <dbReference type="ARBA" id="ARBA00011738"/>
    </source>
</evidence>
<feature type="domain" description="Tetrahydrofolate dehydrogenase/cyclohydrolase NAD(P)-binding" evidence="9">
    <location>
        <begin position="168"/>
        <end position="324"/>
    </location>
</feature>
<keyword evidence="5" id="KW-0560">Oxidoreductase</keyword>
<dbReference type="GO" id="GO:0004488">
    <property type="term" value="F:methylenetetrahydrofolate dehydrogenase (NADP+) activity"/>
    <property type="evidence" value="ECO:0007669"/>
    <property type="project" value="InterPro"/>
</dbReference>
<name>A0A2P2IFS6_9CRUS</name>
<dbReference type="PANTHER" id="PTHR48099:SF11">
    <property type="entry name" value="BIFUNCTIONAL METHYLENETETRAHYDROFOLATE DEHYDROGENASE_CYCLOHYDROLASE, MITOCHONDRIAL"/>
    <property type="match status" value="1"/>
</dbReference>
<dbReference type="InterPro" id="IPR020630">
    <property type="entry name" value="THF_DH/CycHdrlase_cat_dom"/>
</dbReference>
<evidence type="ECO:0000256" key="4">
    <source>
        <dbReference type="ARBA" id="ARBA00022801"/>
    </source>
</evidence>